<dbReference type="STRING" id="76947.GCA_002080435_03932"/>
<gene>
    <name evidence="1" type="ORF">BV98_002228</name>
</gene>
<accession>A0A086P964</accession>
<dbReference type="EMBL" id="JFZA02000018">
    <property type="protein sequence ID" value="KFG89932.1"/>
    <property type="molecule type" value="Genomic_DNA"/>
</dbReference>
<reference evidence="1" key="1">
    <citation type="submission" date="2014-08" db="EMBL/GenBank/DDBJ databases">
        <title>Draft genome sequences of Sphingobium herbicidovorans.</title>
        <authorList>
            <person name="Gan H.M."/>
            <person name="Gan H.Y."/>
            <person name="Savka M.A."/>
        </authorList>
    </citation>
    <scope>NUCLEOTIDE SEQUENCE [LARGE SCALE GENOMIC DNA]</scope>
    <source>
        <strain evidence="1">NBRC 16415</strain>
    </source>
</reference>
<evidence type="ECO:0000313" key="1">
    <source>
        <dbReference type="EMBL" id="KFG89932.1"/>
    </source>
</evidence>
<protein>
    <submittedName>
        <fullName evidence="1">Uncharacterized protein</fullName>
    </submittedName>
</protein>
<dbReference type="Pfam" id="PF01987">
    <property type="entry name" value="AIM24"/>
    <property type="match status" value="1"/>
</dbReference>
<comment type="caution">
    <text evidence="1">The sequence shown here is derived from an EMBL/GenBank/DDBJ whole genome shotgun (WGS) entry which is preliminary data.</text>
</comment>
<sequence length="66" mass="7071">MPSTSPWQHHRNAALADDIDFEIIGQELQFLEIELDPGESAIAEAGALVWKDASVGMTVFGDGSGQ</sequence>
<evidence type="ECO:0000313" key="2">
    <source>
        <dbReference type="Proteomes" id="UP000024284"/>
    </source>
</evidence>
<dbReference type="PATRIC" id="fig|1219045.3.peg.2269"/>
<dbReference type="InterPro" id="IPR002838">
    <property type="entry name" value="AIM24"/>
</dbReference>
<dbReference type="AlphaFoldDB" id="A0A086P964"/>
<dbReference type="InterPro" id="IPR016031">
    <property type="entry name" value="Trp_RNA-bd_attenuator-like_dom"/>
</dbReference>
<keyword evidence="2" id="KW-1185">Reference proteome</keyword>
<dbReference type="Gene3D" id="3.60.160.10">
    <property type="entry name" value="Mitochondrial biogenesis AIM24"/>
    <property type="match status" value="1"/>
</dbReference>
<dbReference type="eggNOG" id="COG2013">
    <property type="taxonomic scope" value="Bacteria"/>
</dbReference>
<name>A0A086P964_SPHHM</name>
<dbReference type="SUPFAM" id="SSF51219">
    <property type="entry name" value="TRAP-like"/>
    <property type="match status" value="1"/>
</dbReference>
<dbReference type="Proteomes" id="UP000024284">
    <property type="component" value="Unassembled WGS sequence"/>
</dbReference>
<organism evidence="1 2">
    <name type="scientific">Sphingobium herbicidovorans (strain ATCC 700291 / DSM 11019 / CCUG 56400 / KCTC 2939 / LMG 18315 / NBRC 16415 / MH)</name>
    <name type="common">Sphingomonas herbicidovorans</name>
    <dbReference type="NCBI Taxonomy" id="1219045"/>
    <lineage>
        <taxon>Bacteria</taxon>
        <taxon>Pseudomonadati</taxon>
        <taxon>Pseudomonadota</taxon>
        <taxon>Alphaproteobacteria</taxon>
        <taxon>Sphingomonadales</taxon>
        <taxon>Sphingomonadaceae</taxon>
        <taxon>Sphingobium</taxon>
    </lineage>
</organism>
<proteinExistence type="predicted"/>
<dbReference type="InterPro" id="IPR036983">
    <property type="entry name" value="AIM24_sf"/>
</dbReference>